<evidence type="ECO:0000313" key="3">
    <source>
        <dbReference type="Proteomes" id="UP000323917"/>
    </source>
</evidence>
<feature type="transmembrane region" description="Helical" evidence="1">
    <location>
        <begin position="81"/>
        <end position="100"/>
    </location>
</feature>
<keyword evidence="1" id="KW-0812">Transmembrane</keyword>
<feature type="transmembrane region" description="Helical" evidence="1">
    <location>
        <begin position="160"/>
        <end position="180"/>
    </location>
</feature>
<gene>
    <name evidence="2" type="ORF">Pr1d_22590</name>
</gene>
<sequence>MSTDSPAVAATEKLHELHQLREHWWAFLALGIALIVIGSICIIHPCVASVASVVLFGFLLLGGGIAQILSSFLAARWSGTLMHLFVGVLYGIVGFMIIDAPAENTLLLTKILAIFLMVVGLIDILSSLMQRFHGWGWVLLNGGVTFLLGLLINRQWPSSALWVIGLFIGIEMIFNGWSWIMLGLGIKPHAKAA</sequence>
<name>A0A5B9QBM4_9BACT</name>
<keyword evidence="1" id="KW-1133">Transmembrane helix</keyword>
<organism evidence="2 3">
    <name type="scientific">Bythopirellula goksoeyrii</name>
    <dbReference type="NCBI Taxonomy" id="1400387"/>
    <lineage>
        <taxon>Bacteria</taxon>
        <taxon>Pseudomonadati</taxon>
        <taxon>Planctomycetota</taxon>
        <taxon>Planctomycetia</taxon>
        <taxon>Pirellulales</taxon>
        <taxon>Lacipirellulaceae</taxon>
        <taxon>Bythopirellula</taxon>
    </lineage>
</organism>
<dbReference type="OrthoDB" id="9815400at2"/>
<dbReference type="KEGG" id="bgok:Pr1d_22590"/>
<dbReference type="PANTHER" id="PTHR34989:SF1">
    <property type="entry name" value="PROTEIN HDED"/>
    <property type="match status" value="1"/>
</dbReference>
<reference evidence="2 3" key="1">
    <citation type="submission" date="2019-08" db="EMBL/GenBank/DDBJ databases">
        <title>Deep-cultivation of Planctomycetes and their phenomic and genomic characterization uncovers novel biology.</title>
        <authorList>
            <person name="Wiegand S."/>
            <person name="Jogler M."/>
            <person name="Boedeker C."/>
            <person name="Pinto D."/>
            <person name="Vollmers J."/>
            <person name="Rivas-Marin E."/>
            <person name="Kohn T."/>
            <person name="Peeters S.H."/>
            <person name="Heuer A."/>
            <person name="Rast P."/>
            <person name="Oberbeckmann S."/>
            <person name="Bunk B."/>
            <person name="Jeske O."/>
            <person name="Meyerdierks A."/>
            <person name="Storesund J.E."/>
            <person name="Kallscheuer N."/>
            <person name="Luecker S."/>
            <person name="Lage O.M."/>
            <person name="Pohl T."/>
            <person name="Merkel B.J."/>
            <person name="Hornburger P."/>
            <person name="Mueller R.-W."/>
            <person name="Bruemmer F."/>
            <person name="Labrenz M."/>
            <person name="Spormann A.M."/>
            <person name="Op den Camp H."/>
            <person name="Overmann J."/>
            <person name="Amann R."/>
            <person name="Jetten M.S.M."/>
            <person name="Mascher T."/>
            <person name="Medema M.H."/>
            <person name="Devos D.P."/>
            <person name="Kaster A.-K."/>
            <person name="Ovreas L."/>
            <person name="Rohde M."/>
            <person name="Galperin M.Y."/>
            <person name="Jogler C."/>
        </authorList>
    </citation>
    <scope>NUCLEOTIDE SEQUENCE [LARGE SCALE GENOMIC DNA]</scope>
    <source>
        <strain evidence="2 3">Pr1d</strain>
    </source>
</reference>
<protein>
    <submittedName>
        <fullName evidence="2">Acid-resistance membrane protein</fullName>
    </submittedName>
</protein>
<dbReference type="InterPro" id="IPR005325">
    <property type="entry name" value="DUF308_memb"/>
</dbReference>
<feature type="transmembrane region" description="Helical" evidence="1">
    <location>
        <begin position="134"/>
        <end position="153"/>
    </location>
</feature>
<evidence type="ECO:0000313" key="2">
    <source>
        <dbReference type="EMBL" id="QEG34970.1"/>
    </source>
</evidence>
<dbReference type="AlphaFoldDB" id="A0A5B9QBM4"/>
<dbReference type="PANTHER" id="PTHR34989">
    <property type="entry name" value="PROTEIN HDED"/>
    <property type="match status" value="1"/>
</dbReference>
<keyword evidence="1" id="KW-0472">Membrane</keyword>
<feature type="transmembrane region" description="Helical" evidence="1">
    <location>
        <begin position="24"/>
        <end position="43"/>
    </location>
</feature>
<dbReference type="EMBL" id="CP042913">
    <property type="protein sequence ID" value="QEG34970.1"/>
    <property type="molecule type" value="Genomic_DNA"/>
</dbReference>
<feature type="transmembrane region" description="Helical" evidence="1">
    <location>
        <begin position="107"/>
        <end position="128"/>
    </location>
</feature>
<keyword evidence="3" id="KW-1185">Reference proteome</keyword>
<dbReference type="RefSeq" id="WP_148073538.1">
    <property type="nucleotide sequence ID" value="NZ_CP042913.1"/>
</dbReference>
<dbReference type="InterPro" id="IPR052712">
    <property type="entry name" value="Acid_resist_chaperone_HdeD"/>
</dbReference>
<feature type="transmembrane region" description="Helical" evidence="1">
    <location>
        <begin position="50"/>
        <end position="75"/>
    </location>
</feature>
<evidence type="ECO:0000256" key="1">
    <source>
        <dbReference type="SAM" id="Phobius"/>
    </source>
</evidence>
<dbReference type="Pfam" id="PF03729">
    <property type="entry name" value="DUF308"/>
    <property type="match status" value="1"/>
</dbReference>
<dbReference type="Proteomes" id="UP000323917">
    <property type="component" value="Chromosome"/>
</dbReference>
<dbReference type="GO" id="GO:0005886">
    <property type="term" value="C:plasma membrane"/>
    <property type="evidence" value="ECO:0007669"/>
    <property type="project" value="TreeGrafter"/>
</dbReference>
<proteinExistence type="predicted"/>
<accession>A0A5B9QBM4</accession>